<evidence type="ECO:0000313" key="2">
    <source>
        <dbReference type="Proteomes" id="UP001549207"/>
    </source>
</evidence>
<accession>A0ACC6TA48</accession>
<protein>
    <submittedName>
        <fullName evidence="1">Uncharacterized protein</fullName>
    </submittedName>
</protein>
<dbReference type="Proteomes" id="UP001549207">
    <property type="component" value="Unassembled WGS sequence"/>
</dbReference>
<name>A0ACC6TA48_9MICC</name>
<reference evidence="1" key="1">
    <citation type="submission" date="2024-06" db="EMBL/GenBank/DDBJ databases">
        <title>Genomic Encyclopedia of Type Strains, Phase IV (KMG-IV): sequencing the most valuable type-strain genomes for metagenomic binning, comparative biology and taxonomic classification.</title>
        <authorList>
            <person name="Goeker M."/>
        </authorList>
    </citation>
    <scope>NUCLEOTIDE SEQUENCE</scope>
    <source>
        <strain evidence="1">SJCon</strain>
    </source>
</reference>
<sequence length="152" mass="16069">MGKNSRSVDQATAATSAGHVTAVVINAALLWAIHMWPGWQTVPFLTPDTSRVLGAVTLVLVATMLAHLVFLLVPSRIVNALGNLAVLAIGVPAMVQLWEVFPFDFGGTWSGWPVVVRTLLVLGIVGQVIGFIVGLVALFRAVAGFGAERRAD</sequence>
<gene>
    <name evidence="1" type="ORF">ABIC98_000029</name>
</gene>
<evidence type="ECO:0000313" key="1">
    <source>
        <dbReference type="EMBL" id="MET3770405.1"/>
    </source>
</evidence>
<dbReference type="EMBL" id="JBEPNJ010000001">
    <property type="protein sequence ID" value="MET3770405.1"/>
    <property type="molecule type" value="Genomic_DNA"/>
</dbReference>
<proteinExistence type="predicted"/>
<keyword evidence="2" id="KW-1185">Reference proteome</keyword>
<comment type="caution">
    <text evidence="1">The sequence shown here is derived from an EMBL/GenBank/DDBJ whole genome shotgun (WGS) entry which is preliminary data.</text>
</comment>
<organism evidence="1 2">
    <name type="scientific">Arthrobacter nitrophenolicus</name>
    <dbReference type="NCBI Taxonomy" id="683150"/>
    <lineage>
        <taxon>Bacteria</taxon>
        <taxon>Bacillati</taxon>
        <taxon>Actinomycetota</taxon>
        <taxon>Actinomycetes</taxon>
        <taxon>Micrococcales</taxon>
        <taxon>Micrococcaceae</taxon>
        <taxon>Arthrobacter</taxon>
    </lineage>
</organism>